<dbReference type="EMBL" id="AP008207">
    <property type="protein sequence ID" value="BAH91068.1"/>
    <property type="molecule type" value="Genomic_DNA"/>
</dbReference>
<dbReference type="AlphaFoldDB" id="C7IWZ3"/>
<feature type="compositionally biased region" description="Low complexity" evidence="1">
    <location>
        <begin position="1"/>
        <end position="11"/>
    </location>
</feature>
<feature type="non-terminal residue" evidence="2">
    <location>
        <position position="1"/>
    </location>
</feature>
<feature type="region of interest" description="Disordered" evidence="1">
    <location>
        <begin position="1"/>
        <end position="28"/>
    </location>
</feature>
<evidence type="ECO:0000256" key="1">
    <source>
        <dbReference type="SAM" id="MobiDB-lite"/>
    </source>
</evidence>
<dbReference type="Proteomes" id="UP000000763">
    <property type="component" value="Chromosome 1"/>
</dbReference>
<accession>C7IWZ3</accession>
<protein>
    <submittedName>
        <fullName evidence="2">Os01g0363550 protein</fullName>
    </submittedName>
</protein>
<evidence type="ECO:0000313" key="2">
    <source>
        <dbReference type="EMBL" id="BAH91068.1"/>
    </source>
</evidence>
<evidence type="ECO:0000313" key="3">
    <source>
        <dbReference type="Proteomes" id="UP000000763"/>
    </source>
</evidence>
<name>C7IWZ3_ORYSJ</name>
<proteinExistence type="predicted"/>
<feature type="region of interest" description="Disordered" evidence="1">
    <location>
        <begin position="40"/>
        <end position="209"/>
    </location>
</feature>
<dbReference type="KEGG" id="dosa:Os01g0363550"/>
<reference evidence="2 3" key="1">
    <citation type="journal article" date="2005" name="Nature">
        <title>The map-based sequence of the rice genome.</title>
        <authorList>
            <consortium name="International rice genome sequencing project (IRGSP)"/>
            <person name="Matsumoto T."/>
            <person name="Wu J."/>
            <person name="Kanamori H."/>
            <person name="Katayose Y."/>
            <person name="Fujisawa M."/>
            <person name="Namiki N."/>
            <person name="Mizuno H."/>
            <person name="Yamamoto K."/>
            <person name="Antonio B.A."/>
            <person name="Baba T."/>
            <person name="Sakata K."/>
            <person name="Nagamura Y."/>
            <person name="Aoki H."/>
            <person name="Arikawa K."/>
            <person name="Arita K."/>
            <person name="Bito T."/>
            <person name="Chiden Y."/>
            <person name="Fujitsuka N."/>
            <person name="Fukunaka R."/>
            <person name="Hamada M."/>
            <person name="Harada C."/>
            <person name="Hayashi A."/>
            <person name="Hijishita S."/>
            <person name="Honda M."/>
            <person name="Hosokawa S."/>
            <person name="Ichikawa Y."/>
            <person name="Idonuma A."/>
            <person name="Iijima M."/>
            <person name="Ikeda M."/>
            <person name="Ikeno M."/>
            <person name="Ito K."/>
            <person name="Ito S."/>
            <person name="Ito T."/>
            <person name="Ito Y."/>
            <person name="Ito Y."/>
            <person name="Iwabuchi A."/>
            <person name="Kamiya K."/>
            <person name="Karasawa W."/>
            <person name="Kurita K."/>
            <person name="Katagiri S."/>
            <person name="Kikuta A."/>
            <person name="Kobayashi H."/>
            <person name="Kobayashi N."/>
            <person name="Machita K."/>
            <person name="Maehara T."/>
            <person name="Masukawa M."/>
            <person name="Mizubayashi T."/>
            <person name="Mukai Y."/>
            <person name="Nagasaki H."/>
            <person name="Nagata Y."/>
            <person name="Naito S."/>
            <person name="Nakashima M."/>
            <person name="Nakama Y."/>
            <person name="Nakamichi Y."/>
            <person name="Nakamura M."/>
            <person name="Meguro A."/>
            <person name="Negishi M."/>
            <person name="Ohta I."/>
            <person name="Ohta T."/>
            <person name="Okamoto M."/>
            <person name="Ono N."/>
            <person name="Saji S."/>
            <person name="Sakaguchi M."/>
            <person name="Sakai K."/>
            <person name="Shibata M."/>
            <person name="Shimokawa T."/>
            <person name="Song J."/>
            <person name="Takazaki Y."/>
            <person name="Terasawa K."/>
            <person name="Tsugane M."/>
            <person name="Tsuji K."/>
            <person name="Ueda S."/>
            <person name="Waki K."/>
            <person name="Yamagata H."/>
            <person name="Yamamoto M."/>
            <person name="Yamamoto S."/>
            <person name="Yamane H."/>
            <person name="Yoshiki S."/>
            <person name="Yoshihara R."/>
            <person name="Yukawa K."/>
            <person name="Zhong H."/>
            <person name="Yano M."/>
            <person name="Yuan Q."/>
            <person name="Ouyang S."/>
            <person name="Liu J."/>
            <person name="Jones K.M."/>
            <person name="Gansberger K."/>
            <person name="Moffat K."/>
            <person name="Hill J."/>
            <person name="Bera J."/>
            <person name="Fadrosh D."/>
            <person name="Jin S."/>
            <person name="Johri S."/>
            <person name="Kim M."/>
            <person name="Overton L."/>
            <person name="Reardon M."/>
            <person name="Tsitrin T."/>
            <person name="Vuong H."/>
            <person name="Weaver B."/>
            <person name="Ciecko A."/>
            <person name="Tallon L."/>
            <person name="Jackson J."/>
            <person name="Pai G."/>
            <person name="Aken S.V."/>
            <person name="Utterback T."/>
            <person name="Reidmuller S."/>
            <person name="Feldblyum T."/>
            <person name="Hsiao J."/>
            <person name="Zismann V."/>
            <person name="Iobst S."/>
            <person name="de Vazeille A.R."/>
            <person name="Buell C.R."/>
            <person name="Ying K."/>
            <person name="Li Y."/>
            <person name="Lu T."/>
            <person name="Huang Y."/>
            <person name="Zhao Q."/>
            <person name="Feng Q."/>
            <person name="Zhang L."/>
            <person name="Zhu J."/>
            <person name="Weng Q."/>
            <person name="Mu J."/>
            <person name="Lu Y."/>
            <person name="Fan D."/>
            <person name="Liu Y."/>
            <person name="Guan J."/>
            <person name="Zhang Y."/>
            <person name="Yu S."/>
            <person name="Liu X."/>
            <person name="Zhang Y."/>
            <person name="Hong G."/>
            <person name="Han B."/>
            <person name="Choisne N."/>
            <person name="Demange N."/>
            <person name="Orjeda G."/>
            <person name="Samain S."/>
            <person name="Cattolico L."/>
            <person name="Pelletier E."/>
            <person name="Couloux A."/>
            <person name="Segurens B."/>
            <person name="Wincker P."/>
            <person name="D'Hont A."/>
            <person name="Scarpelli C."/>
            <person name="Weissenbach J."/>
            <person name="Salanoubat M."/>
            <person name="Quetier F."/>
            <person name="Yu Y."/>
            <person name="Kim H.R."/>
            <person name="Rambo T."/>
            <person name="Currie J."/>
            <person name="Collura K."/>
            <person name="Luo M."/>
            <person name="Yang T."/>
            <person name="Ammiraju J.S.S."/>
            <person name="Engler F."/>
            <person name="Soderlund C."/>
            <person name="Wing R.A."/>
            <person name="Palmer L.E."/>
            <person name="de la Bastide M."/>
            <person name="Spiegel L."/>
            <person name="Nascimento L."/>
            <person name="Zutavern T."/>
            <person name="O'Shaughnessy A."/>
            <person name="Dike S."/>
            <person name="Dedhia N."/>
            <person name="Preston R."/>
            <person name="Balija V."/>
            <person name="McCombie W.R."/>
            <person name="Chow T."/>
            <person name="Chen H."/>
            <person name="Chung M."/>
            <person name="Chen C."/>
            <person name="Shaw J."/>
            <person name="Wu H."/>
            <person name="Hsiao K."/>
            <person name="Chao Y."/>
            <person name="Chu M."/>
            <person name="Cheng C."/>
            <person name="Hour A."/>
            <person name="Lee P."/>
            <person name="Lin S."/>
            <person name="Lin Y."/>
            <person name="Liou J."/>
            <person name="Liu S."/>
            <person name="Hsing Y."/>
            <person name="Raghuvanshi S."/>
            <person name="Mohanty A."/>
            <person name="Bharti A.K."/>
            <person name="Gaur A."/>
            <person name="Gupta V."/>
            <person name="Kumar D."/>
            <person name="Ravi V."/>
            <person name="Vij S."/>
            <person name="Kapur A."/>
            <person name="Khurana P."/>
            <person name="Khurana P."/>
            <person name="Khurana J.P."/>
            <person name="Tyagi A.K."/>
            <person name="Gaikwad K."/>
            <person name="Singh A."/>
            <person name="Dalal V."/>
            <person name="Srivastava S."/>
            <person name="Dixit A."/>
            <person name="Pal A.K."/>
            <person name="Ghazi I.A."/>
            <person name="Yadav M."/>
            <person name="Pandit A."/>
            <person name="Bhargava A."/>
            <person name="Sureshbabu K."/>
            <person name="Batra K."/>
            <person name="Sharma T.R."/>
            <person name="Mohapatra T."/>
            <person name="Singh N.K."/>
            <person name="Messing J."/>
            <person name="Nelson A.B."/>
            <person name="Fuks G."/>
            <person name="Kavchok S."/>
            <person name="Keizer G."/>
            <person name="Linton E."/>
            <person name="Llaca V."/>
            <person name="Song R."/>
            <person name="Tanyolac B."/>
            <person name="Young S."/>
            <person name="Ho-Il K."/>
            <person name="Hahn J.H."/>
            <person name="Sangsakoo G."/>
            <person name="Vanavichit A."/>
            <person name="de Mattos Luiz.A.T."/>
            <person name="Zimmer P.D."/>
            <person name="Malone G."/>
            <person name="Dellagostin O."/>
            <person name="de Oliveira A.C."/>
            <person name="Bevan M."/>
            <person name="Bancroft I."/>
            <person name="Minx P."/>
            <person name="Cordum H."/>
            <person name="Wilson R."/>
            <person name="Cheng Z."/>
            <person name="Jin W."/>
            <person name="Jiang J."/>
            <person name="Leong S.A."/>
            <person name="Iwama H."/>
            <person name="Gojobori T."/>
            <person name="Itoh T."/>
            <person name="Niimura Y."/>
            <person name="Fujii Y."/>
            <person name="Habara T."/>
            <person name="Sakai H."/>
            <person name="Sato Y."/>
            <person name="Wilson G."/>
            <person name="Kumar K."/>
            <person name="McCouch S."/>
            <person name="Juretic N."/>
            <person name="Hoen D."/>
            <person name="Wright S."/>
            <person name="Bruskiewich R."/>
            <person name="Bureau T."/>
            <person name="Miyao A."/>
            <person name="Hirochika H."/>
            <person name="Nishikawa T."/>
            <person name="Kadowaki K."/>
            <person name="Sugiura M."/>
            <person name="Burr B."/>
            <person name="Sasaki T."/>
        </authorList>
    </citation>
    <scope>NUCLEOTIDE SEQUENCE [LARGE SCALE GENOMIC DNA]</scope>
    <source>
        <strain evidence="3">cv. Nipponbare</strain>
    </source>
</reference>
<feature type="compositionally biased region" description="Low complexity" evidence="1">
    <location>
        <begin position="106"/>
        <end position="136"/>
    </location>
</feature>
<feature type="compositionally biased region" description="Low complexity" evidence="1">
    <location>
        <begin position="82"/>
        <end position="98"/>
    </location>
</feature>
<gene>
    <name evidence="2" type="ordered locus">Os01g0363550</name>
</gene>
<feature type="compositionally biased region" description="Low complexity" evidence="1">
    <location>
        <begin position="160"/>
        <end position="189"/>
    </location>
</feature>
<organism evidence="2 3">
    <name type="scientific">Oryza sativa subsp. japonica</name>
    <name type="common">Rice</name>
    <dbReference type="NCBI Taxonomy" id="39947"/>
    <lineage>
        <taxon>Eukaryota</taxon>
        <taxon>Viridiplantae</taxon>
        <taxon>Streptophyta</taxon>
        <taxon>Embryophyta</taxon>
        <taxon>Tracheophyta</taxon>
        <taxon>Spermatophyta</taxon>
        <taxon>Magnoliopsida</taxon>
        <taxon>Liliopsida</taxon>
        <taxon>Poales</taxon>
        <taxon>Poaceae</taxon>
        <taxon>BOP clade</taxon>
        <taxon>Oryzoideae</taxon>
        <taxon>Oryzeae</taxon>
        <taxon>Oryzinae</taxon>
        <taxon>Oryza</taxon>
        <taxon>Oryza sativa</taxon>
    </lineage>
</organism>
<reference evidence="3" key="2">
    <citation type="journal article" date="2008" name="Nucleic Acids Res.">
        <title>The rice annotation project database (RAP-DB): 2008 update.</title>
        <authorList>
            <consortium name="The rice annotation project (RAP)"/>
        </authorList>
    </citation>
    <scope>GENOME REANNOTATION</scope>
    <source>
        <strain evidence="3">cv. Nipponbare</strain>
    </source>
</reference>
<sequence length="277" mass="29833">DNSTVLLPGFHRPLRPRRRPPPPPRLVPLPLRLFSSIEFLRDSPPPVAPDRGTWTRSGRRRGGAGGRGSSSRRCGRGRRLCTASPTSSPWTSPPTRFSPRGRRRPWSTPSARSRSSPRAATPCASTSARCPRAGSPPCAPPPPRAAPGCSTPSPPPPPSSGWRPASPSSPSAPPSSGGTRRRSLPSPLARSPPPPPRHGRGGVRPCCLWPGRGDRDGVWRQGTRLSQDASHRCSLLPRRADGDLSSQDLPAFVIMFAPWPAEFQAKFRVWNNGEGLT</sequence>